<dbReference type="AlphaFoldDB" id="A0AA37KQX5"/>
<dbReference type="EMBL" id="BQOB01000001">
    <property type="protein sequence ID" value="GKH83299.1"/>
    <property type="molecule type" value="Genomic_DNA"/>
</dbReference>
<reference evidence="1" key="1">
    <citation type="submission" date="2022-01" db="EMBL/GenBank/DDBJ databases">
        <title>Novel bile acid biosynthetic pathways are enriched in the microbiome of centenarians.</title>
        <authorList>
            <person name="Sato Y."/>
            <person name="Atarashi K."/>
            <person name="Plichta R.D."/>
            <person name="Arai Y."/>
            <person name="Sasajima S."/>
            <person name="Kearney M.S."/>
            <person name="Suda W."/>
            <person name="Takeshita K."/>
            <person name="Sasaki T."/>
            <person name="Okamoto S."/>
            <person name="Skelly N.A."/>
            <person name="Okamura Y."/>
            <person name="Vlamakis H."/>
            <person name="Li Y."/>
            <person name="Tanoue T."/>
            <person name="Takei H."/>
            <person name="Nittono H."/>
            <person name="Narushima S."/>
            <person name="Irie J."/>
            <person name="Itoh H."/>
            <person name="Moriya K."/>
            <person name="Sugiura Y."/>
            <person name="Suematsu M."/>
            <person name="Moritoki N."/>
            <person name="Shibata S."/>
            <person name="Littman R.D."/>
            <person name="Fischbach A.M."/>
            <person name="Uwamino Y."/>
            <person name="Inoue T."/>
            <person name="Honda A."/>
            <person name="Hattori M."/>
            <person name="Murai T."/>
            <person name="Xavier J.R."/>
            <person name="Hirose N."/>
            <person name="Honda K."/>
        </authorList>
    </citation>
    <scope>NUCLEOTIDE SEQUENCE</scope>
    <source>
        <strain evidence="1">CE91-St7</strain>
    </source>
</reference>
<protein>
    <submittedName>
        <fullName evidence="1">Uncharacterized protein</fullName>
    </submittedName>
</protein>
<evidence type="ECO:0000313" key="1">
    <source>
        <dbReference type="EMBL" id="GKH83299.1"/>
    </source>
</evidence>
<dbReference type="Proteomes" id="UP001055104">
    <property type="component" value="Unassembled WGS sequence"/>
</dbReference>
<accession>A0AA37KQX5</accession>
<gene>
    <name evidence="1" type="ORF">CE91St7_41830</name>
</gene>
<proteinExistence type="predicted"/>
<name>A0AA37KQX5_9BACT</name>
<evidence type="ECO:0000313" key="2">
    <source>
        <dbReference type="Proteomes" id="UP001055104"/>
    </source>
</evidence>
<organism evidence="1 2">
    <name type="scientific">Phocaeicola dorei</name>
    <dbReference type="NCBI Taxonomy" id="357276"/>
    <lineage>
        <taxon>Bacteria</taxon>
        <taxon>Pseudomonadati</taxon>
        <taxon>Bacteroidota</taxon>
        <taxon>Bacteroidia</taxon>
        <taxon>Bacteroidales</taxon>
        <taxon>Bacteroidaceae</taxon>
        <taxon>Phocaeicola</taxon>
    </lineage>
</organism>
<sequence>MARAVTTKNVKIHIRIDGMDSVEDTRAAIPHKTLKALGAKRRVCKDTKETFFLIESDCGITL</sequence>
<comment type="caution">
    <text evidence="1">The sequence shown here is derived from an EMBL/GenBank/DDBJ whole genome shotgun (WGS) entry which is preliminary data.</text>
</comment>